<dbReference type="SUPFAM" id="SSF48371">
    <property type="entry name" value="ARM repeat"/>
    <property type="match status" value="1"/>
</dbReference>
<accession>A0ABP9YFK8</accession>
<evidence type="ECO:0008006" key="11">
    <source>
        <dbReference type="Google" id="ProtNLM"/>
    </source>
</evidence>
<protein>
    <recommendedName>
        <fullName evidence="11">RNA polymerase II-associated protein 1</fullName>
    </recommendedName>
</protein>
<feature type="domain" description="RPAP1 C-terminal" evidence="6">
    <location>
        <begin position="343"/>
        <end position="407"/>
    </location>
</feature>
<feature type="compositionally biased region" description="Basic and acidic residues" evidence="5">
    <location>
        <begin position="153"/>
        <end position="184"/>
    </location>
</feature>
<evidence type="ECO:0000256" key="4">
    <source>
        <dbReference type="ARBA" id="ARBA00023242"/>
    </source>
</evidence>
<comment type="similarity">
    <text evidence="2">Belongs to the RPAP1 family.</text>
</comment>
<evidence type="ECO:0000259" key="6">
    <source>
        <dbReference type="Pfam" id="PF08620"/>
    </source>
</evidence>
<keyword evidence="10" id="KW-1185">Reference proteome</keyword>
<keyword evidence="4" id="KW-0539">Nucleus</keyword>
<dbReference type="PANTHER" id="PTHR21483:SF18">
    <property type="entry name" value="RNA POLYMERASE II-ASSOCIATED PROTEIN 1"/>
    <property type="match status" value="1"/>
</dbReference>
<evidence type="ECO:0000313" key="9">
    <source>
        <dbReference type="EMBL" id="GAA5805743.1"/>
    </source>
</evidence>
<dbReference type="InterPro" id="IPR013929">
    <property type="entry name" value="RPAP1_C"/>
</dbReference>
<dbReference type="Proteomes" id="UP001476247">
    <property type="component" value="Unassembled WGS sequence"/>
</dbReference>
<dbReference type="InterPro" id="IPR057989">
    <property type="entry name" value="TPR_RPAP1/MINIYO-like"/>
</dbReference>
<dbReference type="InterPro" id="IPR039913">
    <property type="entry name" value="RPAP1/Rba50"/>
</dbReference>
<dbReference type="InterPro" id="IPR016024">
    <property type="entry name" value="ARM-type_fold"/>
</dbReference>
<keyword evidence="3" id="KW-0804">Transcription</keyword>
<feature type="region of interest" description="Disordered" evidence="5">
    <location>
        <begin position="143"/>
        <end position="203"/>
    </location>
</feature>
<comment type="caution">
    <text evidence="9">The sequence shown here is derived from an EMBL/GenBank/DDBJ whole genome shotgun (WGS) entry which is preliminary data.</text>
</comment>
<evidence type="ECO:0000259" key="8">
    <source>
        <dbReference type="Pfam" id="PF25766"/>
    </source>
</evidence>
<reference evidence="9 10" key="1">
    <citation type="submission" date="2024-04" db="EMBL/GenBank/DDBJ databases">
        <title>genome sequences of Mucor flavus KT1a and Helicostylum pulchrum KT1b strains isolation_sourced from the surface of a dry-aged beef.</title>
        <authorList>
            <person name="Toyotome T."/>
            <person name="Hosono M."/>
            <person name="Torimaru M."/>
            <person name="Fukuda K."/>
            <person name="Mikami N."/>
        </authorList>
    </citation>
    <scope>NUCLEOTIDE SEQUENCE [LARGE SCALE GENOMIC DNA]</scope>
    <source>
        <strain evidence="9 10">KT1b</strain>
    </source>
</reference>
<proteinExistence type="inferred from homology"/>
<feature type="region of interest" description="Disordered" evidence="5">
    <location>
        <begin position="55"/>
        <end position="117"/>
    </location>
</feature>
<feature type="domain" description="RPAP1 N-terminal" evidence="7">
    <location>
        <begin position="210"/>
        <end position="247"/>
    </location>
</feature>
<dbReference type="Pfam" id="PF08621">
    <property type="entry name" value="RPAP1_N"/>
    <property type="match status" value="1"/>
</dbReference>
<sequence length="1186" mass="135010">MSKFTRPTFNVDDDDLERLQQEFFDKEQMPSAKVYRKSAPVMDTPKRSLFAERLAASEPASEKPVMPTLESAMPSLEETPMPSLEDSSTSHNTRIEEEKEESEYEPVMDPNPEPHVPVTKKMIDLTSLLGKVLGDITEHDVKEVKAPSLPNMQEKRTSRGQKDGFPKPVHRSEFKKRLEAEKMNKSKSARVDQPPQVASQNPALLNNTLFDNENDQRINGMSEQELAEAREEIMSTLSPESIALLMKGLKAKSNKENKPEEEAKLKKEKKVCFEQQVQDKDDLLEMKRQYYADVPAENEKLAWMDNRFLTADIKAQEAKRLKELEFENNEAHASEAEKVYRKVRFDLQGHIIDQNKDISVYKGLHHHGDEPEKAGYTLAELFYLARSQVPSQRSMVLTTLGRIIKQAKMHKDQVVWTHVLTVFTAKEHSASIYLRSALDDRNLIVLVSAIDALSALVLDDEAIWEQSLLHADEFNKFLGHLVRPILPPGVSEMKRKGLNDKLTELVDRVRQTSGQNTSTEEEQRDDAALAERDLMRGLIKMDILPRIRYLLSGDLVEMDPASVERLVRILVRLAEAGQDVCEVIEEEELLEPVILWGLINTKWPMTDEVQHNKSSYPSLASVRLLTVLAQGSKQIAESIVEKATITLRFLVSSPDAACHSMKQRAYALQLETLKLIRVLACYGFIVPTLEDLHEPVMSWLRACLSGKCTELDSTRAATAIGLLEVLLHCAADPHKTTPAHAIDWHQPTSYLFAVTAVLRASRAKQDQSLYESALGYLGAWATYLNKFTNCTSSDIEEIWKAVIEEDANFESGNSVALGYTTTTNHVLRYIQFIVAYASLKKCVYSKDAYKRLLSAQLIHWLKQDYAKNMLSRYAFWLWLKHCKEKEKCWGMSLGLAELESGMRGTHTGTVETWLAQDLLQLCLSTKTLGDLTASLGPFYFEHDENNVAISKSIFELDGRLLKTFMYTRKEEENQVENQALSTLEASAFILSPIDGLYHLDKSKVAQRIQDDAATVVANTMELSTKLFYTSDIDHDVAIITMMKIFLIGDREGRMAGMESEREIFWDDRVSKDISQWLDYLCRIKTNLAGLEKAWRRSSEYIRQAQVPFFQFYQSFVAQYAAVSFGHHGFARLLVYLVTQIDVIDYRHLIFSDYRDILPTLKVTKEQVPPLTVKDWEQLSNAGLKLL</sequence>
<dbReference type="InterPro" id="IPR013930">
    <property type="entry name" value="RPAP1_N"/>
</dbReference>
<evidence type="ECO:0000313" key="10">
    <source>
        <dbReference type="Proteomes" id="UP001476247"/>
    </source>
</evidence>
<evidence type="ECO:0000256" key="5">
    <source>
        <dbReference type="SAM" id="MobiDB-lite"/>
    </source>
</evidence>
<organism evidence="9 10">
    <name type="scientific">Helicostylum pulchrum</name>
    <dbReference type="NCBI Taxonomy" id="562976"/>
    <lineage>
        <taxon>Eukaryota</taxon>
        <taxon>Fungi</taxon>
        <taxon>Fungi incertae sedis</taxon>
        <taxon>Mucoromycota</taxon>
        <taxon>Mucoromycotina</taxon>
        <taxon>Mucoromycetes</taxon>
        <taxon>Mucorales</taxon>
        <taxon>Mucorineae</taxon>
        <taxon>Mucoraceae</taxon>
        <taxon>Helicostylum</taxon>
    </lineage>
</organism>
<evidence type="ECO:0000256" key="2">
    <source>
        <dbReference type="ARBA" id="ARBA00009953"/>
    </source>
</evidence>
<evidence type="ECO:0000259" key="7">
    <source>
        <dbReference type="Pfam" id="PF08621"/>
    </source>
</evidence>
<evidence type="ECO:0000256" key="3">
    <source>
        <dbReference type="ARBA" id="ARBA00023163"/>
    </source>
</evidence>
<name>A0ABP9YFK8_9FUNG</name>
<dbReference type="PANTHER" id="PTHR21483">
    <property type="entry name" value="RNA POLYMERASE II-ASSOCIATED PROTEIN 1"/>
    <property type="match status" value="1"/>
</dbReference>
<evidence type="ECO:0000256" key="1">
    <source>
        <dbReference type="ARBA" id="ARBA00004123"/>
    </source>
</evidence>
<feature type="domain" description="RPAP1/MINIYO-like TPR repeats" evidence="8">
    <location>
        <begin position="1003"/>
        <end position="1168"/>
    </location>
</feature>
<dbReference type="Pfam" id="PF08620">
    <property type="entry name" value="RPAP1_C"/>
    <property type="match status" value="1"/>
</dbReference>
<comment type="subcellular location">
    <subcellularLocation>
        <location evidence="1">Nucleus</location>
    </subcellularLocation>
</comment>
<dbReference type="Pfam" id="PF25766">
    <property type="entry name" value="TPR_RPAP1"/>
    <property type="match status" value="1"/>
</dbReference>
<dbReference type="EMBL" id="BAABUJ010000050">
    <property type="protein sequence ID" value="GAA5805743.1"/>
    <property type="molecule type" value="Genomic_DNA"/>
</dbReference>
<gene>
    <name evidence="9" type="ORF">HPULCUR_011268</name>
</gene>